<dbReference type="InterPro" id="IPR008457">
    <property type="entry name" value="Cu-R_CopD_dom"/>
</dbReference>
<organism evidence="8 9">
    <name type="scientific">Planktomarina temperata RCA23</name>
    <dbReference type="NCBI Taxonomy" id="666509"/>
    <lineage>
        <taxon>Bacteria</taxon>
        <taxon>Pseudomonadati</taxon>
        <taxon>Pseudomonadota</taxon>
        <taxon>Alphaproteobacteria</taxon>
        <taxon>Rhodobacterales</taxon>
        <taxon>Paracoccaceae</taxon>
        <taxon>Planktomarina</taxon>
    </lineage>
</organism>
<protein>
    <recommendedName>
        <fullName evidence="7">Copper resistance protein D domain-containing protein</fullName>
    </recommendedName>
</protein>
<evidence type="ECO:0000256" key="5">
    <source>
        <dbReference type="ARBA" id="ARBA00023136"/>
    </source>
</evidence>
<keyword evidence="2" id="KW-1003">Cell membrane</keyword>
<reference evidence="8 9" key="1">
    <citation type="journal article" date="2014" name="ISME J.">
        <title>Adaptation of an abundant Roseobacter RCA organism to pelagic systems revealed by genomic and transcriptomic analyses.</title>
        <authorList>
            <person name="Voget S."/>
            <person name="Wemheuer B."/>
            <person name="Brinkhoff T."/>
            <person name="Vollmers J."/>
            <person name="Dietrich S."/>
            <person name="Giebel H.A."/>
            <person name="Beardsley C."/>
            <person name="Sardemann C."/>
            <person name="Bakenhus I."/>
            <person name="Billerbeck S."/>
            <person name="Daniel R."/>
            <person name="Simon M."/>
        </authorList>
    </citation>
    <scope>NUCLEOTIDE SEQUENCE [LARGE SCALE GENOMIC DNA]</scope>
    <source>
        <strain evidence="8 9">RCA23</strain>
    </source>
</reference>
<evidence type="ECO:0000256" key="2">
    <source>
        <dbReference type="ARBA" id="ARBA00022475"/>
    </source>
</evidence>
<feature type="transmembrane region" description="Helical" evidence="6">
    <location>
        <begin position="109"/>
        <end position="129"/>
    </location>
</feature>
<dbReference type="EMBL" id="CP003984">
    <property type="protein sequence ID" value="AII86403.1"/>
    <property type="molecule type" value="Genomic_DNA"/>
</dbReference>
<feature type="transmembrane region" description="Helical" evidence="6">
    <location>
        <begin position="6"/>
        <end position="30"/>
    </location>
</feature>
<comment type="subcellular location">
    <subcellularLocation>
        <location evidence="1">Cell membrane</location>
        <topology evidence="1">Multi-pass membrane protein</topology>
    </subcellularLocation>
</comment>
<dbReference type="Pfam" id="PF05425">
    <property type="entry name" value="CopD"/>
    <property type="match status" value="1"/>
</dbReference>
<sequence>MMLDIFGLAAIITKFSLYLGVLTATGTVMATRIFQLDRTNGLAAAFACLGLIAAIFAFLLRGANLTGDASGMIDPEMLGLLWATPVGTALIARVLGLCLLILGLFLGRVGIWISMLGGVIAVGSFGQVGHISDRAALLLDLTLLIHLLAIALWIGILTPLRRLASSGKTYVAAATVGHQFGVIASFTVPGLIVAGIYMSYHLIGSLAALIETEYGRALIVKTLLLGLLLVLAAANKLRFVPALRSGDPSAARHLSNSIQVEWVIISALLGTTAVLTTNLTLPL</sequence>
<dbReference type="RefSeq" id="WP_236631393.1">
    <property type="nucleotide sequence ID" value="NZ_CP003984.1"/>
</dbReference>
<keyword evidence="4 6" id="KW-1133">Transmembrane helix</keyword>
<keyword evidence="3 6" id="KW-0812">Transmembrane</keyword>
<evidence type="ECO:0000256" key="1">
    <source>
        <dbReference type="ARBA" id="ARBA00004651"/>
    </source>
</evidence>
<feature type="domain" description="Copper resistance protein D" evidence="7">
    <location>
        <begin position="178"/>
        <end position="275"/>
    </location>
</feature>
<evidence type="ECO:0000256" key="4">
    <source>
        <dbReference type="ARBA" id="ARBA00022989"/>
    </source>
</evidence>
<dbReference type="PANTHER" id="PTHR34820:SF4">
    <property type="entry name" value="INNER MEMBRANE PROTEIN YEBZ"/>
    <property type="match status" value="1"/>
</dbReference>
<name>A0AAN0RHQ9_9RHOB</name>
<feature type="transmembrane region" description="Helical" evidence="6">
    <location>
        <begin position="42"/>
        <end position="60"/>
    </location>
</feature>
<feature type="transmembrane region" description="Helical" evidence="6">
    <location>
        <begin position="218"/>
        <end position="239"/>
    </location>
</feature>
<dbReference type="GO" id="GO:0006825">
    <property type="term" value="P:copper ion transport"/>
    <property type="evidence" value="ECO:0007669"/>
    <property type="project" value="InterPro"/>
</dbReference>
<accession>A0AAN0RHQ9</accession>
<dbReference type="AlphaFoldDB" id="A0AAN0RHQ9"/>
<dbReference type="Proteomes" id="UP000028680">
    <property type="component" value="Chromosome"/>
</dbReference>
<feature type="transmembrane region" description="Helical" evidence="6">
    <location>
        <begin position="170"/>
        <end position="198"/>
    </location>
</feature>
<feature type="transmembrane region" description="Helical" evidence="6">
    <location>
        <begin position="135"/>
        <end position="158"/>
    </location>
</feature>
<keyword evidence="9" id="KW-1185">Reference proteome</keyword>
<feature type="transmembrane region" description="Helical" evidence="6">
    <location>
        <begin position="80"/>
        <end position="102"/>
    </location>
</feature>
<evidence type="ECO:0000259" key="7">
    <source>
        <dbReference type="Pfam" id="PF05425"/>
    </source>
</evidence>
<dbReference type="KEGG" id="ptp:RCA23_c08470"/>
<dbReference type="PANTHER" id="PTHR34820">
    <property type="entry name" value="INNER MEMBRANE PROTEIN YEBZ"/>
    <property type="match status" value="1"/>
</dbReference>
<evidence type="ECO:0000256" key="3">
    <source>
        <dbReference type="ARBA" id="ARBA00022692"/>
    </source>
</evidence>
<dbReference type="GO" id="GO:0005886">
    <property type="term" value="C:plasma membrane"/>
    <property type="evidence" value="ECO:0007669"/>
    <property type="project" value="UniProtKB-SubCell"/>
</dbReference>
<feature type="transmembrane region" description="Helical" evidence="6">
    <location>
        <begin position="260"/>
        <end position="281"/>
    </location>
</feature>
<dbReference type="InterPro" id="IPR032694">
    <property type="entry name" value="CopC/D"/>
</dbReference>
<gene>
    <name evidence="8" type="ORF">RCA23_c08470</name>
</gene>
<proteinExistence type="predicted"/>
<evidence type="ECO:0000256" key="6">
    <source>
        <dbReference type="SAM" id="Phobius"/>
    </source>
</evidence>
<evidence type="ECO:0000313" key="8">
    <source>
        <dbReference type="EMBL" id="AII86403.1"/>
    </source>
</evidence>
<keyword evidence="5 6" id="KW-0472">Membrane</keyword>
<evidence type="ECO:0000313" key="9">
    <source>
        <dbReference type="Proteomes" id="UP000028680"/>
    </source>
</evidence>